<dbReference type="Proteomes" id="UP000479357">
    <property type="component" value="Segment"/>
</dbReference>
<organism evidence="1 2">
    <name type="scientific">Alteromonas phage vB_AmeM_PT11-V22</name>
    <dbReference type="NCBI Taxonomy" id="2704031"/>
    <lineage>
        <taxon>Viruses</taxon>
        <taxon>Duplodnaviria</taxon>
        <taxon>Heunggongvirae</taxon>
        <taxon>Uroviricota</taxon>
        <taxon>Caudoviricetes</taxon>
        <taxon>Myoalterovirus</taxon>
        <taxon>Myoalterovirus PT11V22</taxon>
    </lineage>
</organism>
<dbReference type="RefSeq" id="YP_009855836.1">
    <property type="nucleotide sequence ID" value="NC_048847.1"/>
</dbReference>
<dbReference type="GeneID" id="55626576"/>
<accession>A0A6C0R2N9</accession>
<dbReference type="EMBL" id="MN877442">
    <property type="protein sequence ID" value="QHZ59794.1"/>
    <property type="molecule type" value="Genomic_DNA"/>
</dbReference>
<keyword evidence="2" id="KW-1185">Reference proteome</keyword>
<reference evidence="1 2" key="1">
    <citation type="submission" date="2019-12" db="EMBL/GenBank/DDBJ databases">
        <title>Alteromonas phage V22 represents a new genus of marine bacteriophages that requires a novel tail fiber chaperone for host recognition.</title>
        <authorList>
            <person name="Gonzalez-Serrano R."/>
            <person name="Dunne M."/>
            <person name="Rosselli R."/>
            <person name="Martin-Cuadrado A.-B."/>
            <person name="Grosboillot V."/>
            <person name="Zinsli L."/>
            <person name="Roda-Garcia J.J."/>
            <person name="Loessner M.J."/>
            <person name="Rodriguez-Valera F."/>
        </authorList>
    </citation>
    <scope>NUCLEOTIDE SEQUENCE [LARGE SCALE GENOMIC DNA]</scope>
</reference>
<protein>
    <submittedName>
        <fullName evidence="1">Uncharacterized protein</fullName>
    </submittedName>
</protein>
<sequence>MSRAETFLQCSDCLEKLNTICDKLGYDDSDREIVAEVLLFLEMEKLKDKATKVDFDKIFREYNQDNPLWSRDRLWNNYEVTC</sequence>
<dbReference type="KEGG" id="vg:55626576"/>
<name>A0A6C0R2N9_9CAUD</name>
<evidence type="ECO:0000313" key="1">
    <source>
        <dbReference type="EMBL" id="QHZ59794.1"/>
    </source>
</evidence>
<proteinExistence type="predicted"/>
<evidence type="ECO:0000313" key="2">
    <source>
        <dbReference type="Proteomes" id="UP000479357"/>
    </source>
</evidence>